<protein>
    <submittedName>
        <fullName evidence="4">Peptidoglycan-binding protein LysM</fullName>
    </submittedName>
</protein>
<dbReference type="PANTHER" id="PTHR34700">
    <property type="entry name" value="POTASSIUM BINDING PROTEIN KBP"/>
    <property type="match status" value="1"/>
</dbReference>
<sequence length="153" mass="17027">MGIFDFFKKDKGTELFDEQTPAEKKAERIRDEIERMGLKGDIKVHVDGNKVKISGKVPDQATKERLMVLAGNTKYINKVDDDDLDTDGPPSSAPASRYHTVESGDSLSKIAKEYYGNASAYMKIFEANKPMLSDPDKIYPGQVLRIPDENAAV</sequence>
<dbReference type="SMART" id="SM00257">
    <property type="entry name" value="LysM"/>
    <property type="match status" value="1"/>
</dbReference>
<dbReference type="Pfam" id="PF04972">
    <property type="entry name" value="BON"/>
    <property type="match status" value="1"/>
</dbReference>
<evidence type="ECO:0000259" key="2">
    <source>
        <dbReference type="PROSITE" id="PS50914"/>
    </source>
</evidence>
<dbReference type="PROSITE" id="PS51782">
    <property type="entry name" value="LYSM"/>
    <property type="match status" value="1"/>
</dbReference>
<dbReference type="Proteomes" id="UP000722336">
    <property type="component" value="Unassembled WGS sequence"/>
</dbReference>
<gene>
    <name evidence="4" type="primary">lysM</name>
    <name evidence="4" type="ORF">KCG44_08350</name>
</gene>
<keyword evidence="5" id="KW-1185">Reference proteome</keyword>
<organism evidence="4 5">
    <name type="scientific">Pacificimonas pallii</name>
    <dbReference type="NCBI Taxonomy" id="2827236"/>
    <lineage>
        <taxon>Bacteria</taxon>
        <taxon>Pseudomonadati</taxon>
        <taxon>Pseudomonadota</taxon>
        <taxon>Alphaproteobacteria</taxon>
        <taxon>Sphingomonadales</taxon>
        <taxon>Sphingosinicellaceae</taxon>
        <taxon>Pacificimonas</taxon>
    </lineage>
</organism>
<comment type="caution">
    <text evidence="4">The sequence shown here is derived from an EMBL/GenBank/DDBJ whole genome shotgun (WGS) entry which is preliminary data.</text>
</comment>
<evidence type="ECO:0000313" key="5">
    <source>
        <dbReference type="Proteomes" id="UP000722336"/>
    </source>
</evidence>
<feature type="domain" description="LysM" evidence="3">
    <location>
        <begin position="97"/>
        <end position="146"/>
    </location>
</feature>
<feature type="region of interest" description="Disordered" evidence="1">
    <location>
        <begin position="79"/>
        <end position="100"/>
    </location>
</feature>
<dbReference type="PROSITE" id="PS50914">
    <property type="entry name" value="BON"/>
    <property type="match status" value="1"/>
</dbReference>
<accession>A0ABS6SFU0</accession>
<dbReference type="InterPro" id="IPR052196">
    <property type="entry name" value="Bact_Kbp"/>
</dbReference>
<dbReference type="RefSeq" id="WP_218445544.1">
    <property type="nucleotide sequence ID" value="NZ_JAGSPA010000002.1"/>
</dbReference>
<proteinExistence type="predicted"/>
<dbReference type="NCBIfam" id="NF008399">
    <property type="entry name" value="PRK11198.1"/>
    <property type="match status" value="1"/>
</dbReference>
<dbReference type="InterPro" id="IPR018392">
    <property type="entry name" value="LysM"/>
</dbReference>
<reference evidence="4 5" key="1">
    <citation type="submission" date="2021-04" db="EMBL/GenBank/DDBJ databases">
        <authorList>
            <person name="Pira H."/>
            <person name="Risdian C."/>
            <person name="Wink J."/>
        </authorList>
    </citation>
    <scope>NUCLEOTIDE SEQUENCE [LARGE SCALE GENOMIC DNA]</scope>
    <source>
        <strain evidence="4 5">WHA3</strain>
    </source>
</reference>
<evidence type="ECO:0000259" key="3">
    <source>
        <dbReference type="PROSITE" id="PS51782"/>
    </source>
</evidence>
<dbReference type="EMBL" id="JAGSPA010000002">
    <property type="protein sequence ID" value="MBV7256796.1"/>
    <property type="molecule type" value="Genomic_DNA"/>
</dbReference>
<name>A0ABS6SFU0_9SPHN</name>
<dbReference type="InterPro" id="IPR007055">
    <property type="entry name" value="BON_dom"/>
</dbReference>
<dbReference type="CDD" id="cd00118">
    <property type="entry name" value="LysM"/>
    <property type="match status" value="1"/>
</dbReference>
<evidence type="ECO:0000313" key="4">
    <source>
        <dbReference type="EMBL" id="MBV7256796.1"/>
    </source>
</evidence>
<evidence type="ECO:0000256" key="1">
    <source>
        <dbReference type="SAM" id="MobiDB-lite"/>
    </source>
</evidence>
<feature type="domain" description="BON" evidence="2">
    <location>
        <begin position="18"/>
        <end position="88"/>
    </location>
</feature>
<dbReference type="PANTHER" id="PTHR34700:SF8">
    <property type="entry name" value="POTASSIUM BINDING PROTEIN KBP"/>
    <property type="match status" value="1"/>
</dbReference>
<dbReference type="Pfam" id="PF01476">
    <property type="entry name" value="LysM"/>
    <property type="match status" value="1"/>
</dbReference>